<dbReference type="AlphaFoldDB" id="A0AAV5T9Z1"/>
<comment type="caution">
    <text evidence="1">The sequence shown here is derived from an EMBL/GenBank/DDBJ whole genome shotgun (WGS) entry which is preliminary data.</text>
</comment>
<evidence type="ECO:0000313" key="2">
    <source>
        <dbReference type="Proteomes" id="UP001432027"/>
    </source>
</evidence>
<evidence type="ECO:0000313" key="1">
    <source>
        <dbReference type="EMBL" id="GMS89454.1"/>
    </source>
</evidence>
<protein>
    <submittedName>
        <fullName evidence="1">Uncharacterized protein</fullName>
    </submittedName>
</protein>
<accession>A0AAV5T9Z1</accession>
<sequence length="113" mass="13035">NGGSSRLWGASSLSSSLSSEWRQWNSYLLFIHCWNRSRRGGGRAISLSPQGTEGIQLGPAWSQDSSLSDWNGSVHSWFLLDWRIGRRGRFCRWRTVVCQSWIYPLSQYIPWLV</sequence>
<name>A0AAV5T9Z1_9BILA</name>
<organism evidence="1 2">
    <name type="scientific">Pristionchus entomophagus</name>
    <dbReference type="NCBI Taxonomy" id="358040"/>
    <lineage>
        <taxon>Eukaryota</taxon>
        <taxon>Metazoa</taxon>
        <taxon>Ecdysozoa</taxon>
        <taxon>Nematoda</taxon>
        <taxon>Chromadorea</taxon>
        <taxon>Rhabditida</taxon>
        <taxon>Rhabditina</taxon>
        <taxon>Diplogasteromorpha</taxon>
        <taxon>Diplogasteroidea</taxon>
        <taxon>Neodiplogasteridae</taxon>
        <taxon>Pristionchus</taxon>
    </lineage>
</organism>
<reference evidence="1" key="1">
    <citation type="submission" date="2023-10" db="EMBL/GenBank/DDBJ databases">
        <title>Genome assembly of Pristionchus species.</title>
        <authorList>
            <person name="Yoshida K."/>
            <person name="Sommer R.J."/>
        </authorList>
    </citation>
    <scope>NUCLEOTIDE SEQUENCE</scope>
    <source>
        <strain evidence="1">RS0144</strain>
    </source>
</reference>
<feature type="non-terminal residue" evidence="1">
    <location>
        <position position="1"/>
    </location>
</feature>
<dbReference type="Proteomes" id="UP001432027">
    <property type="component" value="Unassembled WGS sequence"/>
</dbReference>
<proteinExistence type="predicted"/>
<dbReference type="EMBL" id="BTSX01000003">
    <property type="protein sequence ID" value="GMS89454.1"/>
    <property type="molecule type" value="Genomic_DNA"/>
</dbReference>
<keyword evidence="2" id="KW-1185">Reference proteome</keyword>
<gene>
    <name evidence="1" type="ORF">PENTCL1PPCAC_11629</name>
</gene>